<organism evidence="2 3">
    <name type="scientific">Colocasia esculenta</name>
    <name type="common">Wild taro</name>
    <name type="synonym">Arum esculentum</name>
    <dbReference type="NCBI Taxonomy" id="4460"/>
    <lineage>
        <taxon>Eukaryota</taxon>
        <taxon>Viridiplantae</taxon>
        <taxon>Streptophyta</taxon>
        <taxon>Embryophyta</taxon>
        <taxon>Tracheophyta</taxon>
        <taxon>Spermatophyta</taxon>
        <taxon>Magnoliopsida</taxon>
        <taxon>Liliopsida</taxon>
        <taxon>Araceae</taxon>
        <taxon>Aroideae</taxon>
        <taxon>Colocasieae</taxon>
        <taxon>Colocasia</taxon>
    </lineage>
</organism>
<feature type="compositionally biased region" description="Basic and acidic residues" evidence="1">
    <location>
        <begin position="1"/>
        <end position="17"/>
    </location>
</feature>
<sequence>MRLEQNQRASPARDEGPSRPAEQAQALSASHADAPPLVGGTPAPPIVQADNAPPVTPMAAAGIAVRTDLADHFSAESAPGTNSESPFDSRRPEPLARPPSGRGADLYCEYHRGYGHLTDQCRSLKMEIAEMLRRGIIGKDVVDGKPKNREPEEDREHEGKGAVLVLAGGPAGGGDSSRKRKAYASAVILGIRGRSGTLRIRGRSSTPKIRGRSGTPRIRGRFGTLRIRGRYGTLRIRGRFGTLRIRGRCDTLGIRGRFGTLKIRGRFDTLRIRGRYDTLRIRGRFGTLKI</sequence>
<gene>
    <name evidence="2" type="ORF">Taro_011978</name>
</gene>
<dbReference type="EMBL" id="NMUH01000461">
    <property type="protein sequence ID" value="MQL79542.1"/>
    <property type="molecule type" value="Genomic_DNA"/>
</dbReference>
<dbReference type="Proteomes" id="UP000652761">
    <property type="component" value="Unassembled WGS sequence"/>
</dbReference>
<evidence type="ECO:0000256" key="1">
    <source>
        <dbReference type="SAM" id="MobiDB-lite"/>
    </source>
</evidence>
<dbReference type="AlphaFoldDB" id="A0A843U2V0"/>
<protein>
    <submittedName>
        <fullName evidence="2">Uncharacterized protein</fullName>
    </submittedName>
</protein>
<feature type="region of interest" description="Disordered" evidence="1">
    <location>
        <begin position="1"/>
        <end position="54"/>
    </location>
</feature>
<feature type="region of interest" description="Disordered" evidence="1">
    <location>
        <begin position="74"/>
        <end position="103"/>
    </location>
</feature>
<evidence type="ECO:0000313" key="3">
    <source>
        <dbReference type="Proteomes" id="UP000652761"/>
    </source>
</evidence>
<keyword evidence="3" id="KW-1185">Reference proteome</keyword>
<dbReference type="OrthoDB" id="1740536at2759"/>
<comment type="caution">
    <text evidence="2">The sequence shown here is derived from an EMBL/GenBank/DDBJ whole genome shotgun (WGS) entry which is preliminary data.</text>
</comment>
<reference evidence="2" key="1">
    <citation type="submission" date="2017-07" db="EMBL/GenBank/DDBJ databases">
        <title>Taro Niue Genome Assembly and Annotation.</title>
        <authorList>
            <person name="Atibalentja N."/>
            <person name="Keating K."/>
            <person name="Fields C.J."/>
        </authorList>
    </citation>
    <scope>NUCLEOTIDE SEQUENCE</scope>
    <source>
        <strain evidence="2">Niue_2</strain>
        <tissue evidence="2">Leaf</tissue>
    </source>
</reference>
<evidence type="ECO:0000313" key="2">
    <source>
        <dbReference type="EMBL" id="MQL79542.1"/>
    </source>
</evidence>
<proteinExistence type="predicted"/>
<accession>A0A843U2V0</accession>
<name>A0A843U2V0_COLES</name>